<dbReference type="Pfam" id="PF01717">
    <property type="entry name" value="Meth_synt_2"/>
    <property type="match status" value="1"/>
</dbReference>
<comment type="caution">
    <text evidence="2">The sequence shown here is derived from an EMBL/GenBank/DDBJ whole genome shotgun (WGS) entry which is preliminary data.</text>
</comment>
<feature type="domain" description="Cobalamin-independent methionine synthase MetE C-terminal/archaeal" evidence="1">
    <location>
        <begin position="44"/>
        <end position="329"/>
    </location>
</feature>
<dbReference type="Gene3D" id="3.20.20.210">
    <property type="match status" value="1"/>
</dbReference>
<dbReference type="Proteomes" id="UP000245639">
    <property type="component" value="Unassembled WGS sequence"/>
</dbReference>
<dbReference type="EMBL" id="QEKW01000004">
    <property type="protein sequence ID" value="PVZ11008.1"/>
    <property type="molecule type" value="Genomic_DNA"/>
</dbReference>
<dbReference type="GO" id="GO:0003871">
    <property type="term" value="F:5-methyltetrahydropteroyltriglutamate-homocysteine S-methyltransferase activity"/>
    <property type="evidence" value="ECO:0007669"/>
    <property type="project" value="InterPro"/>
</dbReference>
<dbReference type="GO" id="GO:0008270">
    <property type="term" value="F:zinc ion binding"/>
    <property type="evidence" value="ECO:0007669"/>
    <property type="project" value="InterPro"/>
</dbReference>
<dbReference type="InterPro" id="IPR002629">
    <property type="entry name" value="Met_Synth_C/arc"/>
</dbReference>
<dbReference type="AlphaFoldDB" id="A0A2U1FFS3"/>
<reference evidence="2 3" key="1">
    <citation type="submission" date="2018-04" db="EMBL/GenBank/DDBJ databases">
        <title>Genomic Encyclopedia of Type Strains, Phase IV (KMG-IV): sequencing the most valuable type-strain genomes for metagenomic binning, comparative biology and taxonomic classification.</title>
        <authorList>
            <person name="Goeker M."/>
        </authorList>
    </citation>
    <scope>NUCLEOTIDE SEQUENCE [LARGE SCALE GENOMIC DNA]</scope>
    <source>
        <strain evidence="2 3">DSM 45771</strain>
    </source>
</reference>
<keyword evidence="3" id="KW-1185">Reference proteome</keyword>
<dbReference type="OrthoDB" id="6430685at2"/>
<dbReference type="CDD" id="cd03311">
    <property type="entry name" value="CIMS_C_terminal_like"/>
    <property type="match status" value="1"/>
</dbReference>
<sequence length="357" mass="40043">MTVDLTLRAETVGSLLRPPELHAAMAAGVEGPQLRAVQDRAVLEVLALQRELGLPVVGDGEMRRRIWHGPVLDVTDGFDPEGFTRTWSDPDGRSVSHTSPVVEARLTERGSLLDVEAAFALAHADRPLKVTLPVPTNFLSYWTPGVSDRAYPDPQEFLDDLTAIMNRQARALADAGVRYLQLDAPKYTFLDNRRLFPDPEDWREQLAAHVRNDRRVFDGLPADVITGIHICRGNYRSMYESTVPYDEMGEVLLSEARYDRLLLEYDDARAGGFDALRHVRPESTVVLGLVTTKRPELEDVDDLRRRIDEASAYVPLERLALSPQCGFASTWEGNELTADDQRRKLETVVRTAGLVWS</sequence>
<dbReference type="SUPFAM" id="SSF51726">
    <property type="entry name" value="UROD/MetE-like"/>
    <property type="match status" value="1"/>
</dbReference>
<proteinExistence type="predicted"/>
<dbReference type="RefSeq" id="WP_116708017.1">
    <property type="nucleotide sequence ID" value="NZ_QEKW01000004.1"/>
</dbReference>
<gene>
    <name evidence="2" type="ORF">C8D89_104222</name>
</gene>
<evidence type="ECO:0000259" key="1">
    <source>
        <dbReference type="Pfam" id="PF01717"/>
    </source>
</evidence>
<dbReference type="InterPro" id="IPR038071">
    <property type="entry name" value="UROD/MetE-like_sf"/>
</dbReference>
<protein>
    <submittedName>
        <fullName evidence="2">Methionine synthase (B12-independent)</fullName>
    </submittedName>
</protein>
<evidence type="ECO:0000313" key="2">
    <source>
        <dbReference type="EMBL" id="PVZ11008.1"/>
    </source>
</evidence>
<dbReference type="PANTHER" id="PTHR43844:SF2">
    <property type="entry name" value="SYNTHASE, VITAMIN-B12 INDEPENDENT, PUTATIVE (AFU_ORTHOLOGUE AFUA_3G12060)-RELATED"/>
    <property type="match status" value="1"/>
</dbReference>
<organism evidence="2 3">
    <name type="scientific">Actinomycetospora cinnamomea</name>
    <dbReference type="NCBI Taxonomy" id="663609"/>
    <lineage>
        <taxon>Bacteria</taxon>
        <taxon>Bacillati</taxon>
        <taxon>Actinomycetota</taxon>
        <taxon>Actinomycetes</taxon>
        <taxon>Pseudonocardiales</taxon>
        <taxon>Pseudonocardiaceae</taxon>
        <taxon>Actinomycetospora</taxon>
    </lineage>
</organism>
<name>A0A2U1FFS3_9PSEU</name>
<accession>A0A2U1FFS3</accession>
<dbReference type="GO" id="GO:0009086">
    <property type="term" value="P:methionine biosynthetic process"/>
    <property type="evidence" value="ECO:0007669"/>
    <property type="project" value="InterPro"/>
</dbReference>
<evidence type="ECO:0000313" key="3">
    <source>
        <dbReference type="Proteomes" id="UP000245639"/>
    </source>
</evidence>
<dbReference type="PANTHER" id="PTHR43844">
    <property type="entry name" value="METHIONINE SYNTHASE"/>
    <property type="match status" value="1"/>
</dbReference>